<evidence type="ECO:0000313" key="1">
    <source>
        <dbReference type="EMBL" id="KAK1699954.1"/>
    </source>
</evidence>
<name>A0AAJ0AX66_9PEZI</name>
<dbReference type="RefSeq" id="XP_060435711.1">
    <property type="nucleotide sequence ID" value="XM_060578768.1"/>
</dbReference>
<proteinExistence type="predicted"/>
<reference evidence="1" key="1">
    <citation type="submission" date="2021-06" db="EMBL/GenBank/DDBJ databases">
        <title>Comparative genomics, transcriptomics and evolutionary studies reveal genomic signatures of adaptation to plant cell wall in hemibiotrophic fungi.</title>
        <authorList>
            <consortium name="DOE Joint Genome Institute"/>
            <person name="Baroncelli R."/>
            <person name="Diaz J.F."/>
            <person name="Benocci T."/>
            <person name="Peng M."/>
            <person name="Battaglia E."/>
            <person name="Haridas S."/>
            <person name="Andreopoulos W."/>
            <person name="Labutti K."/>
            <person name="Pangilinan J."/>
            <person name="Floch G.L."/>
            <person name="Makela M.R."/>
            <person name="Henrissat B."/>
            <person name="Grigoriev I.V."/>
            <person name="Crouch J.A."/>
            <person name="De Vries R.P."/>
            <person name="Sukno S.A."/>
            <person name="Thon M.R."/>
        </authorList>
    </citation>
    <scope>NUCLEOTIDE SEQUENCE</scope>
    <source>
        <strain evidence="1">CBS 193.32</strain>
    </source>
</reference>
<dbReference type="GeneID" id="85463294"/>
<accession>A0AAJ0AX66</accession>
<dbReference type="Proteomes" id="UP001224890">
    <property type="component" value="Unassembled WGS sequence"/>
</dbReference>
<comment type="caution">
    <text evidence="1">The sequence shown here is derived from an EMBL/GenBank/DDBJ whole genome shotgun (WGS) entry which is preliminary data.</text>
</comment>
<sequence>MSQSSLEIQAKNVASVDDVLQLAEHILAPTMGEVEQTLRPYIVAVLDCILEEIPKNIPTEQDNTTKGLDESAHTFSLEDTPEIVERFKNFILRFEMIDRLAQQPGYNAQAEKRQIEAYVEAGHLKVLMGRVFDAIISDAHGQLSPQTSTQTVKLAISRDKIHRRGSVEGWPMPRLARENADVGKGTVVSSVHSHGEGATIDGNTDASEVLEQKGANHLFFIKG</sequence>
<gene>
    <name evidence="1" type="ORF">BDP55DRAFT_723570</name>
</gene>
<protein>
    <submittedName>
        <fullName evidence="1">Uncharacterized protein</fullName>
    </submittedName>
</protein>
<dbReference type="AlphaFoldDB" id="A0AAJ0AX66"/>
<keyword evidence="2" id="KW-1185">Reference proteome</keyword>
<organism evidence="1 2">
    <name type="scientific">Colletotrichum godetiae</name>
    <dbReference type="NCBI Taxonomy" id="1209918"/>
    <lineage>
        <taxon>Eukaryota</taxon>
        <taxon>Fungi</taxon>
        <taxon>Dikarya</taxon>
        <taxon>Ascomycota</taxon>
        <taxon>Pezizomycotina</taxon>
        <taxon>Sordariomycetes</taxon>
        <taxon>Hypocreomycetidae</taxon>
        <taxon>Glomerellales</taxon>
        <taxon>Glomerellaceae</taxon>
        <taxon>Colletotrichum</taxon>
        <taxon>Colletotrichum acutatum species complex</taxon>
    </lineage>
</organism>
<evidence type="ECO:0000313" key="2">
    <source>
        <dbReference type="Proteomes" id="UP001224890"/>
    </source>
</evidence>
<dbReference type="EMBL" id="JAHMHR010000003">
    <property type="protein sequence ID" value="KAK1699954.1"/>
    <property type="molecule type" value="Genomic_DNA"/>
</dbReference>